<accession>D1C7M5</accession>
<sequence length="412" mass="45357">MQVLRRWLDRVSRAIVRPLAFVSKEFLQIWRQPRLILTLIVGPFLVLLLFGLGYNADPQPIDTVLVLPRDANMSDDAAAYQDQFSPPFRLAGVTEDRERAADELARREIDAVLIFPAQAYDTIRGGEQAEMVLLYNELDPLQRTWLEYYGYVQTSEFNRQILEQVLDRSRLQATSGSEEVGAAALASAASDIPPHVLVSPFRSEARNLAPSSPDFVAFYAPGVLALLIQHVAVTLTALALVRERLIGATELFRVGPLSVREILGGKYLSYFVQTGALTAILLGVLVFGLNIPLLGTVGNIALALALLVAASLGMGFFISAISRTETQAVQFALLLLLAAVFFSGFFLPLANLLEPVRVVSYALPVTYGIIWLQEVMLRGDAPPLWVPAALAGMAVGFLVLAWFFFHRTMARR</sequence>
<protein>
    <submittedName>
        <fullName evidence="10">ABC-2 type transporter</fullName>
    </submittedName>
</protein>
<dbReference type="HOGENOM" id="CLU_039483_8_3_0"/>
<reference evidence="11" key="1">
    <citation type="submission" date="2009-11" db="EMBL/GenBank/DDBJ databases">
        <title>The complete chromosome 1 of Sphaerobacter thermophilus DSM 20745.</title>
        <authorList>
            <person name="Lucas S."/>
            <person name="Copeland A."/>
            <person name="Lapidus A."/>
            <person name="Glavina del Rio T."/>
            <person name="Dalin E."/>
            <person name="Tice H."/>
            <person name="Bruce D."/>
            <person name="Goodwin L."/>
            <person name="Pitluck S."/>
            <person name="Kyrpides N."/>
            <person name="Mavromatis K."/>
            <person name="Ivanova N."/>
            <person name="Mikhailova N."/>
            <person name="LaButti K.M."/>
            <person name="Clum A."/>
            <person name="Sun H.I."/>
            <person name="Brettin T."/>
            <person name="Detter J.C."/>
            <person name="Han C."/>
            <person name="Larimer F."/>
            <person name="Land M."/>
            <person name="Hauser L."/>
            <person name="Markowitz V."/>
            <person name="Cheng J.F."/>
            <person name="Hugenholtz P."/>
            <person name="Woyke T."/>
            <person name="Wu D."/>
            <person name="Steenblock K."/>
            <person name="Schneider S."/>
            <person name="Pukall R."/>
            <person name="Goeker M."/>
            <person name="Klenk H.P."/>
            <person name="Eisen J.A."/>
        </authorList>
    </citation>
    <scope>NUCLEOTIDE SEQUENCE [LARGE SCALE GENOMIC DNA]</scope>
    <source>
        <strain evidence="11">ATCC 49802 / DSM 20745 / S 6022</strain>
    </source>
</reference>
<keyword evidence="6 8" id="KW-1133">Transmembrane helix</keyword>
<reference evidence="10 11" key="2">
    <citation type="journal article" date="2010" name="Stand. Genomic Sci.">
        <title>Complete genome sequence of Desulfohalobium retbaense type strain (HR(100)).</title>
        <authorList>
            <person name="Spring S."/>
            <person name="Nolan M."/>
            <person name="Lapidus A."/>
            <person name="Glavina Del Rio T."/>
            <person name="Copeland A."/>
            <person name="Tice H."/>
            <person name="Cheng J.F."/>
            <person name="Lucas S."/>
            <person name="Land M."/>
            <person name="Chen F."/>
            <person name="Bruce D."/>
            <person name="Goodwin L."/>
            <person name="Pitluck S."/>
            <person name="Ivanova N."/>
            <person name="Mavromatis K."/>
            <person name="Mikhailova N."/>
            <person name="Pati A."/>
            <person name="Chen A."/>
            <person name="Palaniappan K."/>
            <person name="Hauser L."/>
            <person name="Chang Y.J."/>
            <person name="Jeffries C.D."/>
            <person name="Munk C."/>
            <person name="Kiss H."/>
            <person name="Chain P."/>
            <person name="Han C."/>
            <person name="Brettin T."/>
            <person name="Detter J.C."/>
            <person name="Schuler E."/>
            <person name="Goker M."/>
            <person name="Rohde M."/>
            <person name="Bristow J."/>
            <person name="Eisen J.A."/>
            <person name="Markowitz V."/>
            <person name="Hugenholtz P."/>
            <person name="Kyrpides N.C."/>
            <person name="Klenk H.P."/>
        </authorList>
    </citation>
    <scope>NUCLEOTIDE SEQUENCE [LARGE SCALE GENOMIC DNA]</scope>
    <source>
        <strain evidence="11">ATCC 49802 / DSM 20745 / S 6022</strain>
    </source>
</reference>
<feature type="transmembrane region" description="Helical" evidence="8">
    <location>
        <begin position="267"/>
        <end position="291"/>
    </location>
</feature>
<feature type="domain" description="ABC transmembrane type-2" evidence="9">
    <location>
        <begin position="185"/>
        <end position="408"/>
    </location>
</feature>
<organism evidence="10 11">
    <name type="scientific">Sphaerobacter thermophilus (strain ATCC 49802 / DSM 20745 / KCCM 41009 / NCIMB 13125 / S 6022)</name>
    <dbReference type="NCBI Taxonomy" id="479434"/>
    <lineage>
        <taxon>Bacteria</taxon>
        <taxon>Pseudomonadati</taxon>
        <taxon>Thermomicrobiota</taxon>
        <taxon>Thermomicrobia</taxon>
        <taxon>Sphaerobacterales</taxon>
        <taxon>Sphaerobacterineae</taxon>
        <taxon>Sphaerobacteraceae</taxon>
        <taxon>Sphaerobacter</taxon>
    </lineage>
</organism>
<comment type="subcellular location">
    <subcellularLocation>
        <location evidence="1">Cell membrane</location>
        <topology evidence="1">Multi-pass membrane protein</topology>
    </subcellularLocation>
</comment>
<dbReference type="Proteomes" id="UP000002027">
    <property type="component" value="Chromosome 1"/>
</dbReference>
<dbReference type="InParanoid" id="D1C7M5"/>
<proteinExistence type="inferred from homology"/>
<dbReference type="GO" id="GO:0005886">
    <property type="term" value="C:plasma membrane"/>
    <property type="evidence" value="ECO:0007669"/>
    <property type="project" value="UniProtKB-SubCell"/>
</dbReference>
<dbReference type="InterPro" id="IPR047817">
    <property type="entry name" value="ABC2_TM_bact-type"/>
</dbReference>
<gene>
    <name evidence="10" type="ordered locus">Sthe_0419</name>
</gene>
<dbReference type="InterPro" id="IPR051449">
    <property type="entry name" value="ABC-2_transporter_component"/>
</dbReference>
<dbReference type="Pfam" id="PF12698">
    <property type="entry name" value="ABC2_membrane_3"/>
    <property type="match status" value="1"/>
</dbReference>
<evidence type="ECO:0000313" key="11">
    <source>
        <dbReference type="Proteomes" id="UP000002027"/>
    </source>
</evidence>
<feature type="transmembrane region" description="Helical" evidence="8">
    <location>
        <begin position="384"/>
        <end position="405"/>
    </location>
</feature>
<keyword evidence="7 8" id="KW-0472">Membrane</keyword>
<dbReference type="InterPro" id="IPR013525">
    <property type="entry name" value="ABC2_TM"/>
</dbReference>
<keyword evidence="3" id="KW-0813">Transport</keyword>
<feature type="transmembrane region" description="Helical" evidence="8">
    <location>
        <begin position="331"/>
        <end position="350"/>
    </location>
</feature>
<dbReference type="AlphaFoldDB" id="D1C7M5"/>
<dbReference type="PROSITE" id="PS51012">
    <property type="entry name" value="ABC_TM2"/>
    <property type="match status" value="1"/>
</dbReference>
<comment type="similarity">
    <text evidence="2">Belongs to the ABC-2 integral membrane protein family.</text>
</comment>
<feature type="transmembrane region" description="Helical" evidence="8">
    <location>
        <begin position="216"/>
        <end position="241"/>
    </location>
</feature>
<dbReference type="PANTHER" id="PTHR30294:SF29">
    <property type="entry name" value="MULTIDRUG ABC TRANSPORTER PERMEASE YBHS-RELATED"/>
    <property type="match status" value="1"/>
</dbReference>
<keyword evidence="4" id="KW-1003">Cell membrane</keyword>
<keyword evidence="5 8" id="KW-0812">Transmembrane</keyword>
<evidence type="ECO:0000256" key="7">
    <source>
        <dbReference type="ARBA" id="ARBA00023136"/>
    </source>
</evidence>
<evidence type="ECO:0000313" key="10">
    <source>
        <dbReference type="EMBL" id="ACZ37858.1"/>
    </source>
</evidence>
<dbReference type="RefSeq" id="WP_012870905.1">
    <property type="nucleotide sequence ID" value="NC_013523.1"/>
</dbReference>
<evidence type="ECO:0000256" key="3">
    <source>
        <dbReference type="ARBA" id="ARBA00022448"/>
    </source>
</evidence>
<feature type="transmembrane region" description="Helical" evidence="8">
    <location>
        <begin position="35"/>
        <end position="54"/>
    </location>
</feature>
<dbReference type="eggNOG" id="COG0842">
    <property type="taxonomic scope" value="Bacteria"/>
</dbReference>
<keyword evidence="11" id="KW-1185">Reference proteome</keyword>
<feature type="transmembrane region" description="Helical" evidence="8">
    <location>
        <begin position="297"/>
        <end position="319"/>
    </location>
</feature>
<evidence type="ECO:0000259" key="9">
    <source>
        <dbReference type="PROSITE" id="PS51012"/>
    </source>
</evidence>
<name>D1C7M5_SPHTD</name>
<evidence type="ECO:0000256" key="4">
    <source>
        <dbReference type="ARBA" id="ARBA00022475"/>
    </source>
</evidence>
<dbReference type="PANTHER" id="PTHR30294">
    <property type="entry name" value="MEMBRANE COMPONENT OF ABC TRANSPORTER YHHJ-RELATED"/>
    <property type="match status" value="1"/>
</dbReference>
<evidence type="ECO:0000256" key="5">
    <source>
        <dbReference type="ARBA" id="ARBA00022692"/>
    </source>
</evidence>
<dbReference type="STRING" id="479434.Sthe_0419"/>
<evidence type="ECO:0000256" key="2">
    <source>
        <dbReference type="ARBA" id="ARBA00007783"/>
    </source>
</evidence>
<dbReference type="KEGG" id="sti:Sthe_0419"/>
<dbReference type="GO" id="GO:0140359">
    <property type="term" value="F:ABC-type transporter activity"/>
    <property type="evidence" value="ECO:0007669"/>
    <property type="project" value="InterPro"/>
</dbReference>
<evidence type="ECO:0000256" key="6">
    <source>
        <dbReference type="ARBA" id="ARBA00022989"/>
    </source>
</evidence>
<evidence type="ECO:0000256" key="1">
    <source>
        <dbReference type="ARBA" id="ARBA00004651"/>
    </source>
</evidence>
<dbReference type="EMBL" id="CP001823">
    <property type="protein sequence ID" value="ACZ37858.1"/>
    <property type="molecule type" value="Genomic_DNA"/>
</dbReference>
<evidence type="ECO:0000256" key="8">
    <source>
        <dbReference type="SAM" id="Phobius"/>
    </source>
</evidence>